<dbReference type="InterPro" id="IPR028084">
    <property type="entry name" value="FNIP_N_dom"/>
</dbReference>
<evidence type="ECO:0000313" key="10">
    <source>
        <dbReference type="Proteomes" id="UP000639338"/>
    </source>
</evidence>
<dbReference type="InterPro" id="IPR028086">
    <property type="entry name" value="FNIP_C_dom"/>
</dbReference>
<keyword evidence="10" id="KW-1185">Reference proteome</keyword>
<dbReference type="OrthoDB" id="550424at2759"/>
<organism evidence="9 10">
    <name type="scientific">Aphidius gifuensis</name>
    <name type="common">Parasitoid wasp</name>
    <dbReference type="NCBI Taxonomy" id="684658"/>
    <lineage>
        <taxon>Eukaryota</taxon>
        <taxon>Metazoa</taxon>
        <taxon>Ecdysozoa</taxon>
        <taxon>Arthropoda</taxon>
        <taxon>Hexapoda</taxon>
        <taxon>Insecta</taxon>
        <taxon>Pterygota</taxon>
        <taxon>Neoptera</taxon>
        <taxon>Endopterygota</taxon>
        <taxon>Hymenoptera</taxon>
        <taxon>Apocrita</taxon>
        <taxon>Ichneumonoidea</taxon>
        <taxon>Braconidae</taxon>
        <taxon>Aphidiinae</taxon>
        <taxon>Aphidius</taxon>
    </lineage>
</organism>
<evidence type="ECO:0000313" key="9">
    <source>
        <dbReference type="EMBL" id="KAF7994446.1"/>
    </source>
</evidence>
<dbReference type="PANTHER" id="PTHR21634:SF9">
    <property type="entry name" value="RE13835P"/>
    <property type="match status" value="1"/>
</dbReference>
<dbReference type="EMBL" id="JACMRX010000002">
    <property type="protein sequence ID" value="KAF7994446.1"/>
    <property type="molecule type" value="Genomic_DNA"/>
</dbReference>
<dbReference type="AlphaFoldDB" id="A0A834XYA9"/>
<dbReference type="Pfam" id="PF14638">
    <property type="entry name" value="FNIP_C"/>
    <property type="match status" value="1"/>
</dbReference>
<keyword evidence="5" id="KW-0472">Membrane</keyword>
<feature type="compositionally biased region" description="Low complexity" evidence="7">
    <location>
        <begin position="158"/>
        <end position="175"/>
    </location>
</feature>
<evidence type="ECO:0000256" key="6">
    <source>
        <dbReference type="ARBA" id="ARBA00023228"/>
    </source>
</evidence>
<evidence type="ECO:0000256" key="3">
    <source>
        <dbReference type="ARBA" id="ARBA00007541"/>
    </source>
</evidence>
<evidence type="ECO:0000256" key="1">
    <source>
        <dbReference type="ARBA" id="ARBA00004496"/>
    </source>
</evidence>
<dbReference type="Pfam" id="PF14636">
    <property type="entry name" value="FNIP_N"/>
    <property type="match status" value="1"/>
</dbReference>
<dbReference type="GO" id="GO:0005765">
    <property type="term" value="C:lysosomal membrane"/>
    <property type="evidence" value="ECO:0007669"/>
    <property type="project" value="UniProtKB-SubCell"/>
</dbReference>
<dbReference type="GO" id="GO:0042030">
    <property type="term" value="F:ATPase inhibitor activity"/>
    <property type="evidence" value="ECO:0007669"/>
    <property type="project" value="TreeGrafter"/>
</dbReference>
<dbReference type="PANTHER" id="PTHR21634">
    <property type="entry name" value="RE13835P"/>
    <property type="match status" value="1"/>
</dbReference>
<evidence type="ECO:0000256" key="7">
    <source>
        <dbReference type="SAM" id="MobiDB-lite"/>
    </source>
</evidence>
<dbReference type="Pfam" id="PF14637">
    <property type="entry name" value="FNIP_M"/>
    <property type="match status" value="1"/>
</dbReference>
<name>A0A834XYA9_APHGI</name>
<dbReference type="PRINTS" id="PR02073">
    <property type="entry name" value="FOLLICULNIP1"/>
</dbReference>
<keyword evidence="6" id="KW-0458">Lysosome</keyword>
<dbReference type="GO" id="GO:0051087">
    <property type="term" value="F:protein-folding chaperone binding"/>
    <property type="evidence" value="ECO:0007669"/>
    <property type="project" value="TreeGrafter"/>
</dbReference>
<evidence type="ECO:0000256" key="2">
    <source>
        <dbReference type="ARBA" id="ARBA00004656"/>
    </source>
</evidence>
<dbReference type="PROSITE" id="PS51836">
    <property type="entry name" value="DENN_FNIP12"/>
    <property type="match status" value="1"/>
</dbReference>
<evidence type="ECO:0000256" key="5">
    <source>
        <dbReference type="ARBA" id="ARBA00023136"/>
    </source>
</evidence>
<comment type="caution">
    <text evidence="9">The sequence shown here is derived from an EMBL/GenBank/DDBJ whole genome shotgun (WGS) entry which is preliminary data.</text>
</comment>
<protein>
    <recommendedName>
        <fullName evidence="8">UDENN FNIP1/2-type domain-containing protein</fullName>
    </recommendedName>
</protein>
<proteinExistence type="inferred from homology"/>
<comment type="subcellular location">
    <subcellularLocation>
        <location evidence="1">Cytoplasm</location>
    </subcellularLocation>
    <subcellularLocation>
        <location evidence="2">Lysosome membrane</location>
    </subcellularLocation>
</comment>
<feature type="region of interest" description="Disordered" evidence="7">
    <location>
        <begin position="144"/>
        <end position="201"/>
    </location>
</feature>
<evidence type="ECO:0000256" key="4">
    <source>
        <dbReference type="ARBA" id="ARBA00022490"/>
    </source>
</evidence>
<feature type="domain" description="UDENN FNIP1/2-type" evidence="8">
    <location>
        <begin position="39"/>
        <end position="1031"/>
    </location>
</feature>
<reference evidence="9 10" key="1">
    <citation type="submission" date="2020-08" db="EMBL/GenBank/DDBJ databases">
        <title>Aphidius gifuensis genome sequencing and assembly.</title>
        <authorList>
            <person name="Du Z."/>
        </authorList>
    </citation>
    <scope>NUCLEOTIDE SEQUENCE [LARGE SCALE GENOMIC DNA]</scope>
    <source>
        <strain evidence="9">YNYX2018</strain>
        <tissue evidence="9">Adults</tissue>
    </source>
</reference>
<feature type="compositionally biased region" description="Polar residues" evidence="7">
    <location>
        <begin position="182"/>
        <end position="201"/>
    </location>
</feature>
<evidence type="ECO:0000259" key="8">
    <source>
        <dbReference type="PROSITE" id="PS51836"/>
    </source>
</evidence>
<dbReference type="InterPro" id="IPR028085">
    <property type="entry name" value="FNIP_mid_dom"/>
</dbReference>
<gene>
    <name evidence="9" type="ORF">HCN44_003918</name>
</gene>
<dbReference type="Proteomes" id="UP000639338">
    <property type="component" value="Unassembled WGS sequence"/>
</dbReference>
<accession>A0A834XYA9</accession>
<comment type="similarity">
    <text evidence="3">Belongs to the FNIP family.</text>
</comment>
<keyword evidence="4" id="KW-0963">Cytoplasm</keyword>
<sequence length="1044" mass="118681">MMPFINKFLNSKINNKNTNNNKLPVNFNIGFNNKNNLKFGADQVRVLLFRECEWRGRKLVFDSVTAGKCNQKNYQKTNNDNPECPRNGNGVPQEHEKEACDNVNLLSELIFGTVAMTYRGPSFKIHKLNSPHCIMCTKVFPSPEHHNNNNNKRQSKQTESSSSSILINSLNTELNTSHDRSTLSSAQNSANSLRKNSTCSSTCSGWDIELPIIESTQSFESNTSSGFGSYSSLPKRWLRAVSTSLNQSDCDDLYGIQNNNNNSNTNSFDKRNQRHKTKLGLSIIIKLTPGQEKLMETRLFEHAAQLESMINRLSYICIEKNTHDSKLFIKKLHRASLKCTLWLLRLLIGPDKNGHPLIWHDILLNRKLNDDNRMNYLHNCFQQMYQLLNTIDTKTTNFFLSTIVTAVLTYHLGWVNTIMSINEKIIIDNMKKNYPSNPLWSQLGDLYGSLGNPPKIVHTVVVGSNNNTDIINSIITFLSYFIRSSVVKKIHEYRESPEVDVQEAIKIVEEKKKLLNLKNNNKHYVNSTTNEACSSFMKMDDEEDDEDDDDYDEDLCNLQISNDKKKLLNSNSLKLKKTKSFTKKIDKNLAKIDDKLSFYHDDYDDVIKSKIKIIVSSEKNIPIDDLRDNEMLSVAKKLSILEHQRCDSGIDATKSYASGIDNTEIYYSQIDCTDTYNNHQLNDKNSSVLFTLGIDDKIDEINNIESINNSYTCQCSYAFTRLPSTSSQLPEGVLRKILQRNFPESSKSIQRTTSTQFNKDNKTYCPRCSGSFDGTFDVNNSKLLLETPTNATEVLRTCSNSIGTRGTRLRRVDSLELLRINNVIEVPMPRSKKITTKSNENCELDEFTNTLIQNHVSSKNILNTESCYTSGLVIQGLIKNKSDNNNNNIDNKDNNLWLDELREEVNVNVKFPMIDQTIAESICIIADTDNCQVGILTNGTTINNKPTIVGMSKLVSDMLEAFVYLWKKYRSPVHCLNIIECKLRDMWLRSEALAEFLMTIDVCDVNLNNLTSSLDLDAADVPLLLAIATTHSPQITQKFGLTFT</sequence>
<dbReference type="InterPro" id="IPR037545">
    <property type="entry name" value="DENN_FNIP1/2"/>
</dbReference>
<dbReference type="InterPro" id="IPR026156">
    <property type="entry name" value="FNIP_fam"/>
</dbReference>